<dbReference type="Proteomes" id="UP000270616">
    <property type="component" value="Unassembled WGS sequence"/>
</dbReference>
<organism evidence="3 4">
    <name type="scientific">Kocuria soli</name>
    <dbReference type="NCBI Taxonomy" id="2485125"/>
    <lineage>
        <taxon>Bacteria</taxon>
        <taxon>Bacillati</taxon>
        <taxon>Actinomycetota</taxon>
        <taxon>Actinomycetes</taxon>
        <taxon>Micrococcales</taxon>
        <taxon>Micrococcaceae</taxon>
        <taxon>Kocuria</taxon>
    </lineage>
</organism>
<dbReference type="PANTHER" id="PTHR46211">
    <property type="entry name" value="GLYCEROPHOSPHORYL DIESTER PHOSPHODIESTERASE"/>
    <property type="match status" value="1"/>
</dbReference>
<dbReference type="InterPro" id="IPR017946">
    <property type="entry name" value="PLC-like_Pdiesterase_TIM-brl"/>
</dbReference>
<protein>
    <submittedName>
        <fullName evidence="3">Glycerophosphodiester phosphodiesterase</fullName>
    </submittedName>
</protein>
<evidence type="ECO:0000256" key="1">
    <source>
        <dbReference type="SAM" id="MobiDB-lite"/>
    </source>
</evidence>
<evidence type="ECO:0000259" key="2">
    <source>
        <dbReference type="PROSITE" id="PS51704"/>
    </source>
</evidence>
<dbReference type="SUPFAM" id="SSF51695">
    <property type="entry name" value="PLC-like phosphodiesterases"/>
    <property type="match status" value="1"/>
</dbReference>
<evidence type="ECO:0000313" key="3">
    <source>
        <dbReference type="EMBL" id="ROZ62874.1"/>
    </source>
</evidence>
<comment type="caution">
    <text evidence="3">The sequence shown here is derived from an EMBL/GenBank/DDBJ whole genome shotgun (WGS) entry which is preliminary data.</text>
</comment>
<dbReference type="Pfam" id="PF03009">
    <property type="entry name" value="GDPD"/>
    <property type="match status" value="1"/>
</dbReference>
<name>A0A3N3ZPH7_9MICC</name>
<gene>
    <name evidence="3" type="ORF">EDL96_08885</name>
</gene>
<dbReference type="GO" id="GO:0008081">
    <property type="term" value="F:phosphoric diester hydrolase activity"/>
    <property type="evidence" value="ECO:0007669"/>
    <property type="project" value="InterPro"/>
</dbReference>
<dbReference type="AlphaFoldDB" id="A0A3N3ZPH7"/>
<dbReference type="Gene3D" id="3.20.20.190">
    <property type="entry name" value="Phosphatidylinositol (PI) phosphodiesterase"/>
    <property type="match status" value="1"/>
</dbReference>
<reference evidence="3 4" key="1">
    <citation type="submission" date="2018-10" db="EMBL/GenBank/DDBJ databases">
        <title>Kocuria sp. M5W7-7, whole genome shotgun sequence.</title>
        <authorList>
            <person name="Tuo L."/>
        </authorList>
    </citation>
    <scope>NUCLEOTIDE SEQUENCE [LARGE SCALE GENOMIC DNA]</scope>
    <source>
        <strain evidence="3 4">M5W7-7</strain>
    </source>
</reference>
<sequence>MLFAAGTPPVHATDSEDPMTDSNQSRTTDEFELQAHRAGRGHWTENSLHATGRSLDTGVGAVEVDTQLTRDGVVVVWHDSTLQADKCRDTGPVTDGDPAYPYVGDHLRDLTLEQIQSVDCGFQPAPGFPDQEVVTGHRIAPLSEFLALARERGAESMWWNIEIKIEDPSDAAERNLHTDAVLQEVYAAGDPGRTQIQSFDWAVLDRVAVTAPEVRLGALATAKNPSGAGQNPQEVARRGYDVWVPNHTIPSEDDIAEAHDLGLKVVPWTVNDASDMQRLMDWGVDGLITDYPWQLREIMAQRGMSLPSRYPAV</sequence>
<feature type="domain" description="GP-PDE" evidence="2">
    <location>
        <begin position="31"/>
        <end position="299"/>
    </location>
</feature>
<dbReference type="EMBL" id="RKMF01000010">
    <property type="protein sequence ID" value="ROZ62874.1"/>
    <property type="molecule type" value="Genomic_DNA"/>
</dbReference>
<dbReference type="InterPro" id="IPR030395">
    <property type="entry name" value="GP_PDE_dom"/>
</dbReference>
<feature type="region of interest" description="Disordered" evidence="1">
    <location>
        <begin position="1"/>
        <end position="28"/>
    </location>
</feature>
<dbReference type="GO" id="GO:0006629">
    <property type="term" value="P:lipid metabolic process"/>
    <property type="evidence" value="ECO:0007669"/>
    <property type="project" value="InterPro"/>
</dbReference>
<proteinExistence type="predicted"/>
<evidence type="ECO:0000313" key="4">
    <source>
        <dbReference type="Proteomes" id="UP000270616"/>
    </source>
</evidence>
<dbReference type="PROSITE" id="PS51704">
    <property type="entry name" value="GP_PDE"/>
    <property type="match status" value="1"/>
</dbReference>
<accession>A0A3N3ZPH7</accession>
<dbReference type="PANTHER" id="PTHR46211:SF14">
    <property type="entry name" value="GLYCEROPHOSPHODIESTER PHOSPHODIESTERASE"/>
    <property type="match status" value="1"/>
</dbReference>
<keyword evidence="4" id="KW-1185">Reference proteome</keyword>